<name>Q6K2Y6_ORYSJ</name>
<reference evidence="2" key="1">
    <citation type="journal article" date="2005" name="Nature">
        <title>The map-based sequence of the rice genome.</title>
        <authorList>
            <consortium name="International rice genome sequencing project (IRGSP)"/>
            <person name="Matsumoto T."/>
            <person name="Wu J."/>
            <person name="Kanamori H."/>
            <person name="Katayose Y."/>
            <person name="Fujisawa M."/>
            <person name="Namiki N."/>
            <person name="Mizuno H."/>
            <person name="Yamamoto K."/>
            <person name="Antonio B.A."/>
            <person name="Baba T."/>
            <person name="Sakata K."/>
            <person name="Nagamura Y."/>
            <person name="Aoki H."/>
            <person name="Arikawa K."/>
            <person name="Arita K."/>
            <person name="Bito T."/>
            <person name="Chiden Y."/>
            <person name="Fujitsuka N."/>
            <person name="Fukunaka R."/>
            <person name="Hamada M."/>
            <person name="Harada C."/>
            <person name="Hayashi A."/>
            <person name="Hijishita S."/>
            <person name="Honda M."/>
            <person name="Hosokawa S."/>
            <person name="Ichikawa Y."/>
            <person name="Idonuma A."/>
            <person name="Iijima M."/>
            <person name="Ikeda M."/>
            <person name="Ikeno M."/>
            <person name="Ito K."/>
            <person name="Ito S."/>
            <person name="Ito T."/>
            <person name="Ito Y."/>
            <person name="Ito Y."/>
            <person name="Iwabuchi A."/>
            <person name="Kamiya K."/>
            <person name="Karasawa W."/>
            <person name="Kurita K."/>
            <person name="Katagiri S."/>
            <person name="Kikuta A."/>
            <person name="Kobayashi H."/>
            <person name="Kobayashi N."/>
            <person name="Machita K."/>
            <person name="Maehara T."/>
            <person name="Masukawa M."/>
            <person name="Mizubayashi T."/>
            <person name="Mukai Y."/>
            <person name="Nagasaki H."/>
            <person name="Nagata Y."/>
            <person name="Naito S."/>
            <person name="Nakashima M."/>
            <person name="Nakama Y."/>
            <person name="Nakamichi Y."/>
            <person name="Nakamura M."/>
            <person name="Meguro A."/>
            <person name="Negishi M."/>
            <person name="Ohta I."/>
            <person name="Ohta T."/>
            <person name="Okamoto M."/>
            <person name="Ono N."/>
            <person name="Saji S."/>
            <person name="Sakaguchi M."/>
            <person name="Sakai K."/>
            <person name="Shibata M."/>
            <person name="Shimokawa T."/>
            <person name="Song J."/>
            <person name="Takazaki Y."/>
            <person name="Terasawa K."/>
            <person name="Tsugane M."/>
            <person name="Tsuji K."/>
            <person name="Ueda S."/>
            <person name="Waki K."/>
            <person name="Yamagata H."/>
            <person name="Yamamoto M."/>
            <person name="Yamamoto S."/>
            <person name="Yamane H."/>
            <person name="Yoshiki S."/>
            <person name="Yoshihara R."/>
            <person name="Yukawa K."/>
            <person name="Zhong H."/>
            <person name="Yano M."/>
            <person name="Yuan Q."/>
            <person name="Ouyang S."/>
            <person name="Liu J."/>
            <person name="Jones K.M."/>
            <person name="Gansberger K."/>
            <person name="Moffat K."/>
            <person name="Hill J."/>
            <person name="Bera J."/>
            <person name="Fadrosh D."/>
            <person name="Jin S."/>
            <person name="Johri S."/>
            <person name="Kim M."/>
            <person name="Overton L."/>
            <person name="Reardon M."/>
            <person name="Tsitrin T."/>
            <person name="Vuong H."/>
            <person name="Weaver B."/>
            <person name="Ciecko A."/>
            <person name="Tallon L."/>
            <person name="Jackson J."/>
            <person name="Pai G."/>
            <person name="Aken S.V."/>
            <person name="Utterback T."/>
            <person name="Reidmuller S."/>
            <person name="Feldblyum T."/>
            <person name="Hsiao J."/>
            <person name="Zismann V."/>
            <person name="Iobst S."/>
            <person name="de Vazeille A.R."/>
            <person name="Buell C.R."/>
            <person name="Ying K."/>
            <person name="Li Y."/>
            <person name="Lu T."/>
            <person name="Huang Y."/>
            <person name="Zhao Q."/>
            <person name="Feng Q."/>
            <person name="Zhang L."/>
            <person name="Zhu J."/>
            <person name="Weng Q."/>
            <person name="Mu J."/>
            <person name="Lu Y."/>
            <person name="Fan D."/>
            <person name="Liu Y."/>
            <person name="Guan J."/>
            <person name="Zhang Y."/>
            <person name="Yu S."/>
            <person name="Liu X."/>
            <person name="Zhang Y."/>
            <person name="Hong G."/>
            <person name="Han B."/>
            <person name="Choisne N."/>
            <person name="Demange N."/>
            <person name="Orjeda G."/>
            <person name="Samain S."/>
            <person name="Cattolico L."/>
            <person name="Pelletier E."/>
            <person name="Couloux A."/>
            <person name="Segurens B."/>
            <person name="Wincker P."/>
            <person name="D'Hont A."/>
            <person name="Scarpelli C."/>
            <person name="Weissenbach J."/>
            <person name="Salanoubat M."/>
            <person name="Quetier F."/>
            <person name="Yu Y."/>
            <person name="Kim H.R."/>
            <person name="Rambo T."/>
            <person name="Currie J."/>
            <person name="Collura K."/>
            <person name="Luo M."/>
            <person name="Yang T."/>
            <person name="Ammiraju J.S.S."/>
            <person name="Engler F."/>
            <person name="Soderlund C."/>
            <person name="Wing R.A."/>
            <person name="Palmer L.E."/>
            <person name="de la Bastide M."/>
            <person name="Spiegel L."/>
            <person name="Nascimento L."/>
            <person name="Zutavern T."/>
            <person name="O'Shaughnessy A."/>
            <person name="Dike S."/>
            <person name="Dedhia N."/>
            <person name="Preston R."/>
            <person name="Balija V."/>
            <person name="McCombie W.R."/>
            <person name="Chow T."/>
            <person name="Chen H."/>
            <person name="Chung M."/>
            <person name="Chen C."/>
            <person name="Shaw J."/>
            <person name="Wu H."/>
            <person name="Hsiao K."/>
            <person name="Chao Y."/>
            <person name="Chu M."/>
            <person name="Cheng C."/>
            <person name="Hour A."/>
            <person name="Lee P."/>
            <person name="Lin S."/>
            <person name="Lin Y."/>
            <person name="Liou J."/>
            <person name="Liu S."/>
            <person name="Hsing Y."/>
            <person name="Raghuvanshi S."/>
            <person name="Mohanty A."/>
            <person name="Bharti A.K."/>
            <person name="Gaur A."/>
            <person name="Gupta V."/>
            <person name="Kumar D."/>
            <person name="Ravi V."/>
            <person name="Vij S."/>
            <person name="Kapur A."/>
            <person name="Khurana P."/>
            <person name="Khurana P."/>
            <person name="Khurana J.P."/>
            <person name="Tyagi A.K."/>
            <person name="Gaikwad K."/>
            <person name="Singh A."/>
            <person name="Dalal V."/>
            <person name="Srivastava S."/>
            <person name="Dixit A."/>
            <person name="Pal A.K."/>
            <person name="Ghazi I.A."/>
            <person name="Yadav M."/>
            <person name="Pandit A."/>
            <person name="Bhargava A."/>
            <person name="Sureshbabu K."/>
            <person name="Batra K."/>
            <person name="Sharma T.R."/>
            <person name="Mohapatra T."/>
            <person name="Singh N.K."/>
            <person name="Messing J."/>
            <person name="Nelson A.B."/>
            <person name="Fuks G."/>
            <person name="Kavchok S."/>
            <person name="Keizer G."/>
            <person name="Linton E."/>
            <person name="Llaca V."/>
            <person name="Song R."/>
            <person name="Tanyolac B."/>
            <person name="Young S."/>
            <person name="Ho-Il K."/>
            <person name="Hahn J.H."/>
            <person name="Sangsakoo G."/>
            <person name="Vanavichit A."/>
            <person name="de Mattos Luiz.A.T."/>
            <person name="Zimmer P.D."/>
            <person name="Malone G."/>
            <person name="Dellagostin O."/>
            <person name="de Oliveira A.C."/>
            <person name="Bevan M."/>
            <person name="Bancroft I."/>
            <person name="Minx P."/>
            <person name="Cordum H."/>
            <person name="Wilson R."/>
            <person name="Cheng Z."/>
            <person name="Jin W."/>
            <person name="Jiang J."/>
            <person name="Leong S.A."/>
            <person name="Iwama H."/>
            <person name="Gojobori T."/>
            <person name="Itoh T."/>
            <person name="Niimura Y."/>
            <person name="Fujii Y."/>
            <person name="Habara T."/>
            <person name="Sakai H."/>
            <person name="Sato Y."/>
            <person name="Wilson G."/>
            <person name="Kumar K."/>
            <person name="McCouch S."/>
            <person name="Juretic N."/>
            <person name="Hoen D."/>
            <person name="Wright S."/>
            <person name="Bruskiewich R."/>
            <person name="Bureau T."/>
            <person name="Miyao A."/>
            <person name="Hirochika H."/>
            <person name="Nishikawa T."/>
            <person name="Kadowaki K."/>
            <person name="Sugiura M."/>
            <person name="Burr B."/>
            <person name="Sasaki T."/>
        </authorList>
    </citation>
    <scope>NUCLEOTIDE SEQUENCE [LARGE SCALE GENOMIC DNA]</scope>
    <source>
        <strain evidence="2">cv. Nipponbare</strain>
    </source>
</reference>
<accession>Q6K2Y6</accession>
<evidence type="ECO:0000313" key="1">
    <source>
        <dbReference type="EMBL" id="BAD23584.1"/>
    </source>
</evidence>
<dbReference type="Proteomes" id="UP000000763">
    <property type="component" value="Chromosome 2"/>
</dbReference>
<sequence>MDLLQRRRRCRDARIEHRAAHEVLRLPTCLPPPRCHLSTCIVAHMLAKHPVAHDVMPACIGEGDGHKEEAGGKVGDHRSMAHDGVYEAPPLAQWTGAPST</sequence>
<protein>
    <submittedName>
        <fullName evidence="1">Uncharacterized protein</fullName>
    </submittedName>
</protein>
<proteinExistence type="predicted"/>
<evidence type="ECO:0000313" key="2">
    <source>
        <dbReference type="Proteomes" id="UP000000763"/>
    </source>
</evidence>
<reference evidence="2" key="2">
    <citation type="journal article" date="2008" name="Nucleic Acids Res.">
        <title>The rice annotation project database (RAP-DB): 2008 update.</title>
        <authorList>
            <consortium name="The rice annotation project (RAP)"/>
        </authorList>
    </citation>
    <scope>GENOME REANNOTATION</scope>
    <source>
        <strain evidence="2">cv. Nipponbare</strain>
    </source>
</reference>
<dbReference type="EMBL" id="AP005743">
    <property type="protein sequence ID" value="BAD23584.1"/>
    <property type="molecule type" value="Genomic_DNA"/>
</dbReference>
<organism evidence="1 2">
    <name type="scientific">Oryza sativa subsp. japonica</name>
    <name type="common">Rice</name>
    <dbReference type="NCBI Taxonomy" id="39947"/>
    <lineage>
        <taxon>Eukaryota</taxon>
        <taxon>Viridiplantae</taxon>
        <taxon>Streptophyta</taxon>
        <taxon>Embryophyta</taxon>
        <taxon>Tracheophyta</taxon>
        <taxon>Spermatophyta</taxon>
        <taxon>Magnoliopsida</taxon>
        <taxon>Liliopsida</taxon>
        <taxon>Poales</taxon>
        <taxon>Poaceae</taxon>
        <taxon>BOP clade</taxon>
        <taxon>Oryzoideae</taxon>
        <taxon>Oryzeae</taxon>
        <taxon>Oryzinae</taxon>
        <taxon>Oryza</taxon>
        <taxon>Oryza sativa</taxon>
    </lineage>
</organism>
<dbReference type="AlphaFoldDB" id="Q6K2Y6"/>
<gene>
    <name evidence="1" type="primary">P0543C11.31</name>
</gene>